<name>A0A225X2Y1_9STRA</name>
<comment type="caution">
    <text evidence="1">The sequence shown here is derived from an EMBL/GenBank/DDBJ whole genome shotgun (WGS) entry which is preliminary data.</text>
</comment>
<sequence>MFFPKQSCDATKWTPANCIEHARKLGNEYVSAHVPVISNTLKCNHDVKLLAAGEGPHKSYYVMKYSVKPQNDIENPAALHLHASMCCTRSNGQEVAAPMAALYLLREAPFYASHKFAPLHLDSIVGALFNSEEDTVVLEQAREGMYKPTSVLTDYCCRPTTMENICLMEFKRHWKKKRDTKGVLFQETHPQYSTHSIHCLPTEAVVTVFSSRLPDIRKSYVDNKVKLNYRERLLALFMPFRLQSGFDVVDERVVSMFDAWWRTPEADLAPVCRF</sequence>
<dbReference type="OrthoDB" id="129017at2759"/>
<proteinExistence type="predicted"/>
<dbReference type="Proteomes" id="UP000198211">
    <property type="component" value="Unassembled WGS sequence"/>
</dbReference>
<dbReference type="AlphaFoldDB" id="A0A225X2Y1"/>
<accession>A0A225X2Y1</accession>
<protein>
    <submittedName>
        <fullName evidence="1">Uncharacterized protein</fullName>
    </submittedName>
</protein>
<evidence type="ECO:0000313" key="1">
    <source>
        <dbReference type="EMBL" id="OWZ23608.1"/>
    </source>
</evidence>
<gene>
    <name evidence="1" type="ORF">PHMEG_0001460</name>
</gene>
<keyword evidence="2" id="KW-1185">Reference proteome</keyword>
<dbReference type="EMBL" id="NBNE01000053">
    <property type="protein sequence ID" value="OWZ23608.1"/>
    <property type="molecule type" value="Genomic_DNA"/>
</dbReference>
<evidence type="ECO:0000313" key="2">
    <source>
        <dbReference type="Proteomes" id="UP000198211"/>
    </source>
</evidence>
<organism evidence="1 2">
    <name type="scientific">Phytophthora megakarya</name>
    <dbReference type="NCBI Taxonomy" id="4795"/>
    <lineage>
        <taxon>Eukaryota</taxon>
        <taxon>Sar</taxon>
        <taxon>Stramenopiles</taxon>
        <taxon>Oomycota</taxon>
        <taxon>Peronosporomycetes</taxon>
        <taxon>Peronosporales</taxon>
        <taxon>Peronosporaceae</taxon>
        <taxon>Phytophthora</taxon>
    </lineage>
</organism>
<reference evidence="2" key="1">
    <citation type="submission" date="2017-03" db="EMBL/GenBank/DDBJ databases">
        <title>Phytopthora megakarya and P. palmivora, two closely related causual agents of cacao black pod achieved similar genome size and gene model numbers by different mechanisms.</title>
        <authorList>
            <person name="Ali S."/>
            <person name="Shao J."/>
            <person name="Larry D.J."/>
            <person name="Kronmiller B."/>
            <person name="Shen D."/>
            <person name="Strem M.D."/>
            <person name="Melnick R.L."/>
            <person name="Guiltinan M.J."/>
            <person name="Tyler B.M."/>
            <person name="Meinhardt L.W."/>
            <person name="Bailey B.A."/>
        </authorList>
    </citation>
    <scope>NUCLEOTIDE SEQUENCE [LARGE SCALE GENOMIC DNA]</scope>
    <source>
        <strain evidence="2">zdho120</strain>
    </source>
</reference>